<organism evidence="3 4">
    <name type="scientific">Sinorhizobium mexicanum</name>
    <dbReference type="NCBI Taxonomy" id="375549"/>
    <lineage>
        <taxon>Bacteria</taxon>
        <taxon>Pseudomonadati</taxon>
        <taxon>Pseudomonadota</taxon>
        <taxon>Alphaproteobacteria</taxon>
        <taxon>Hyphomicrobiales</taxon>
        <taxon>Rhizobiaceae</taxon>
        <taxon>Sinorhizobium/Ensifer group</taxon>
        <taxon>Sinorhizobium</taxon>
    </lineage>
</organism>
<proteinExistence type="predicted"/>
<protein>
    <submittedName>
        <fullName evidence="3">ACT domain-containing protein</fullName>
    </submittedName>
</protein>
<dbReference type="InterPro" id="IPR018717">
    <property type="entry name" value="DUF2241"/>
</dbReference>
<name>A0A859QFR5_9HYPH</name>
<keyword evidence="4" id="KW-1185">Reference proteome</keyword>
<dbReference type="RefSeq" id="WP_180938490.1">
    <property type="nucleotide sequence ID" value="NZ_CP041238.1"/>
</dbReference>
<dbReference type="KEGG" id="emx:FKV68_14675"/>
<dbReference type="Proteomes" id="UP000510721">
    <property type="component" value="Chromosome"/>
</dbReference>
<dbReference type="SUPFAM" id="SSF55021">
    <property type="entry name" value="ACT-like"/>
    <property type="match status" value="2"/>
</dbReference>
<feature type="domain" description="DUF2241" evidence="1">
    <location>
        <begin position="2"/>
        <end position="69"/>
    </location>
</feature>
<evidence type="ECO:0000313" key="4">
    <source>
        <dbReference type="Proteomes" id="UP000510721"/>
    </source>
</evidence>
<dbReference type="PANTHER" id="PTHR39199">
    <property type="entry name" value="BLR5128 PROTEIN"/>
    <property type="match status" value="1"/>
</dbReference>
<dbReference type="AlphaFoldDB" id="A0A859QFR5"/>
<dbReference type="PANTHER" id="PTHR39199:SF1">
    <property type="entry name" value="BLR5128 PROTEIN"/>
    <property type="match status" value="1"/>
</dbReference>
<accession>A0A859QFR5</accession>
<sequence length="142" mass="14999">MSGETDLARLLAEMKPILQEGEYVYCTVQGYVAPWLALEPLGTFREAEGLTLILERSRADAAGLSYGPVLRLITLSVHSALEAVGLTAAVSAAVTRDGISANVVAAYYHDHIFVPAADGERAVEALRGLTGTMSRPGLCPSP</sequence>
<dbReference type="EMBL" id="CP041238">
    <property type="protein sequence ID" value="QLL62594.1"/>
    <property type="molecule type" value="Genomic_DNA"/>
</dbReference>
<reference evidence="3 4" key="1">
    <citation type="submission" date="2019-06" db="EMBL/GenBank/DDBJ databases">
        <title>Complete genome sequence of Ensifer mexicanus ITTG R7 isolated from nodules of Acacia angustissima (Mill.) Kuntze.</title>
        <authorList>
            <person name="Rincon-Rosales R."/>
            <person name="Rogel M.A."/>
            <person name="Guerrero G."/>
            <person name="Rincon-Molina C.I."/>
            <person name="Lopez-Lopez A."/>
            <person name="Martinez-Romero E."/>
        </authorList>
    </citation>
    <scope>NUCLEOTIDE SEQUENCE [LARGE SCALE GENOMIC DNA]</scope>
    <source>
        <strain evidence="3 4">ITTG R7</strain>
    </source>
</reference>
<dbReference type="Pfam" id="PF10000">
    <property type="entry name" value="ACT_3"/>
    <property type="match status" value="1"/>
</dbReference>
<dbReference type="Gene3D" id="3.30.2130.10">
    <property type="entry name" value="VC0802-like"/>
    <property type="match status" value="1"/>
</dbReference>
<gene>
    <name evidence="3" type="ORF">FKV68_14675</name>
</gene>
<dbReference type="InterPro" id="IPR027795">
    <property type="entry name" value="CASTOR_ACT_dom"/>
</dbReference>
<dbReference type="Pfam" id="PF13840">
    <property type="entry name" value="ACT_7"/>
    <property type="match status" value="1"/>
</dbReference>
<evidence type="ECO:0000259" key="2">
    <source>
        <dbReference type="Pfam" id="PF13840"/>
    </source>
</evidence>
<evidence type="ECO:0000313" key="3">
    <source>
        <dbReference type="EMBL" id="QLL62594.1"/>
    </source>
</evidence>
<evidence type="ECO:0000259" key="1">
    <source>
        <dbReference type="Pfam" id="PF10000"/>
    </source>
</evidence>
<dbReference type="InterPro" id="IPR045865">
    <property type="entry name" value="ACT-like_dom_sf"/>
</dbReference>
<feature type="domain" description="CASTOR ACT" evidence="2">
    <location>
        <begin position="71"/>
        <end position="127"/>
    </location>
</feature>